<evidence type="ECO:0000256" key="11">
    <source>
        <dbReference type="ARBA" id="ARBA00023306"/>
    </source>
</evidence>
<reference evidence="15" key="2">
    <citation type="submission" date="2025-04" db="UniProtKB">
        <authorList>
            <consortium name="RefSeq"/>
        </authorList>
    </citation>
    <scope>IDENTIFICATION</scope>
    <source>
        <tissue evidence="15">Whole body</tissue>
    </source>
</reference>
<dbReference type="PROSITE" id="PS50021">
    <property type="entry name" value="CH"/>
    <property type="match status" value="1"/>
</dbReference>
<dbReference type="GO" id="GO:0000922">
    <property type="term" value="C:spindle pole"/>
    <property type="evidence" value="ECO:0007669"/>
    <property type="project" value="TreeGrafter"/>
</dbReference>
<keyword evidence="7" id="KW-0498">Mitosis</keyword>
<dbReference type="InterPro" id="IPR051185">
    <property type="entry name" value="ASPM"/>
</dbReference>
<dbReference type="PANTHER" id="PTHR22706:SF1">
    <property type="entry name" value="ASSEMBLY FACTOR FOR SPINDLE MICROTUBULES"/>
    <property type="match status" value="1"/>
</dbReference>
<dbReference type="GO" id="GO:0005516">
    <property type="term" value="F:calmodulin binding"/>
    <property type="evidence" value="ECO:0007669"/>
    <property type="project" value="UniProtKB-KW"/>
</dbReference>
<dbReference type="CDD" id="cd21223">
    <property type="entry name" value="CH_ASPM_rpt1"/>
    <property type="match status" value="1"/>
</dbReference>
<dbReference type="InterPro" id="IPR001715">
    <property type="entry name" value="CH_dom"/>
</dbReference>
<dbReference type="Gene3D" id="2.60.40.10">
    <property type="entry name" value="Immunoglobulins"/>
    <property type="match status" value="1"/>
</dbReference>
<dbReference type="Pfam" id="PF00612">
    <property type="entry name" value="IQ"/>
    <property type="match status" value="13"/>
</dbReference>
<evidence type="ECO:0000256" key="4">
    <source>
        <dbReference type="ARBA" id="ARBA00022553"/>
    </source>
</evidence>
<evidence type="ECO:0000256" key="5">
    <source>
        <dbReference type="ARBA" id="ARBA00022618"/>
    </source>
</evidence>
<evidence type="ECO:0000256" key="8">
    <source>
        <dbReference type="ARBA" id="ARBA00022860"/>
    </source>
</evidence>
<evidence type="ECO:0000256" key="1">
    <source>
        <dbReference type="ARBA" id="ARBA00004123"/>
    </source>
</evidence>
<comment type="subcellular location">
    <subcellularLocation>
        <location evidence="2">Cytoplasm</location>
    </subcellularLocation>
    <subcellularLocation>
        <location evidence="1">Nucleus</location>
    </subcellularLocation>
</comment>
<protein>
    <submittedName>
        <fullName evidence="15">LOW QUALITY PROTEIN: abnormal spindle-like microcephaly-associated protein homolog</fullName>
    </submittedName>
    <submittedName>
        <fullName evidence="13">Protein abnormal spindle</fullName>
    </submittedName>
</protein>
<reference evidence="13" key="1">
    <citation type="submission" date="2018-04" db="EMBL/GenBank/DDBJ databases">
        <title>Transcriptome assembly of Sipha flava.</title>
        <authorList>
            <person name="Scully E.D."/>
            <person name="Geib S.M."/>
            <person name="Palmer N.A."/>
            <person name="Koch K."/>
            <person name="Bradshaw J."/>
            <person name="Heng-Moss T."/>
            <person name="Sarath G."/>
        </authorList>
    </citation>
    <scope>NUCLEOTIDE SEQUENCE</scope>
</reference>
<evidence type="ECO:0000313" key="15">
    <source>
        <dbReference type="RefSeq" id="XP_025408269.1"/>
    </source>
</evidence>
<evidence type="ECO:0000256" key="7">
    <source>
        <dbReference type="ARBA" id="ARBA00022776"/>
    </source>
</evidence>
<dbReference type="Pfam" id="PF15780">
    <property type="entry name" value="ASH"/>
    <property type="match status" value="1"/>
</dbReference>
<keyword evidence="4" id="KW-0597">Phosphoprotein</keyword>
<evidence type="ECO:0000256" key="10">
    <source>
        <dbReference type="ARBA" id="ARBA00023242"/>
    </source>
</evidence>
<dbReference type="CDD" id="cd23767">
    <property type="entry name" value="IQCD"/>
    <property type="match status" value="1"/>
</dbReference>
<feature type="domain" description="Calponin-homology (CH)" evidence="12">
    <location>
        <begin position="714"/>
        <end position="830"/>
    </location>
</feature>
<keyword evidence="6" id="KW-0677">Repeat</keyword>
<dbReference type="GO" id="GO:0005737">
    <property type="term" value="C:cytoplasm"/>
    <property type="evidence" value="ECO:0007669"/>
    <property type="project" value="UniProtKB-SubCell"/>
</dbReference>
<dbReference type="RefSeq" id="XP_025408269.1">
    <property type="nucleotide sequence ID" value="XM_025552484.1"/>
</dbReference>
<name>A0A2S2PYX9_9HEMI</name>
<evidence type="ECO:0000313" key="13">
    <source>
        <dbReference type="EMBL" id="MBY70570.1"/>
    </source>
</evidence>
<dbReference type="InterPro" id="IPR036872">
    <property type="entry name" value="CH_dom_sf"/>
</dbReference>
<dbReference type="GO" id="GO:0051295">
    <property type="term" value="P:establishment of meiotic spindle localization"/>
    <property type="evidence" value="ECO:0007669"/>
    <property type="project" value="TreeGrafter"/>
</dbReference>
<dbReference type="GO" id="GO:0000278">
    <property type="term" value="P:mitotic cell cycle"/>
    <property type="evidence" value="ECO:0007669"/>
    <property type="project" value="TreeGrafter"/>
</dbReference>
<dbReference type="InterPro" id="IPR031549">
    <property type="entry name" value="ASH"/>
</dbReference>
<keyword evidence="8" id="KW-0112">Calmodulin-binding</keyword>
<evidence type="ECO:0000256" key="3">
    <source>
        <dbReference type="ARBA" id="ARBA00022490"/>
    </source>
</evidence>
<keyword evidence="5" id="KW-0132">Cell division</keyword>
<evidence type="ECO:0000256" key="2">
    <source>
        <dbReference type="ARBA" id="ARBA00004496"/>
    </source>
</evidence>
<evidence type="ECO:0000313" key="14">
    <source>
        <dbReference type="Proteomes" id="UP000694846"/>
    </source>
</evidence>
<dbReference type="SUPFAM" id="SSF47576">
    <property type="entry name" value="Calponin-homology domain, CH-domain"/>
    <property type="match status" value="1"/>
</dbReference>
<keyword evidence="14" id="KW-1185">Reference proteome</keyword>
<accession>A0A2S2PYX9</accession>
<dbReference type="SUPFAM" id="SSF52540">
    <property type="entry name" value="P-loop containing nucleoside triphosphate hydrolases"/>
    <property type="match status" value="2"/>
</dbReference>
<dbReference type="InterPro" id="IPR013783">
    <property type="entry name" value="Ig-like_fold"/>
</dbReference>
<dbReference type="Gene3D" id="1.10.418.10">
    <property type="entry name" value="Calponin-like domain"/>
    <property type="match status" value="1"/>
</dbReference>
<dbReference type="GO" id="GO:0007051">
    <property type="term" value="P:spindle organization"/>
    <property type="evidence" value="ECO:0007669"/>
    <property type="project" value="TreeGrafter"/>
</dbReference>
<dbReference type="Proteomes" id="UP000694846">
    <property type="component" value="Unplaced"/>
</dbReference>
<dbReference type="InterPro" id="IPR027417">
    <property type="entry name" value="P-loop_NTPase"/>
</dbReference>
<dbReference type="EMBL" id="GGMS01001367">
    <property type="protein sequence ID" value="MBY70570.1"/>
    <property type="molecule type" value="Transcribed_RNA"/>
</dbReference>
<dbReference type="GO" id="GO:0005634">
    <property type="term" value="C:nucleus"/>
    <property type="evidence" value="ECO:0007669"/>
    <property type="project" value="UniProtKB-SubCell"/>
</dbReference>
<dbReference type="InterPro" id="IPR000048">
    <property type="entry name" value="IQ_motif_EF-hand-BS"/>
</dbReference>
<dbReference type="OrthoDB" id="2148418at2759"/>
<dbReference type="SMART" id="SM00015">
    <property type="entry name" value="IQ"/>
    <property type="match status" value="18"/>
</dbReference>
<evidence type="ECO:0000256" key="6">
    <source>
        <dbReference type="ARBA" id="ARBA00022737"/>
    </source>
</evidence>
<dbReference type="Gene3D" id="1.20.5.190">
    <property type="match status" value="6"/>
</dbReference>
<organism evidence="13">
    <name type="scientific">Sipha flava</name>
    <name type="common">yellow sugarcane aphid</name>
    <dbReference type="NCBI Taxonomy" id="143950"/>
    <lineage>
        <taxon>Eukaryota</taxon>
        <taxon>Metazoa</taxon>
        <taxon>Ecdysozoa</taxon>
        <taxon>Arthropoda</taxon>
        <taxon>Hexapoda</taxon>
        <taxon>Insecta</taxon>
        <taxon>Pterygota</taxon>
        <taxon>Neoptera</taxon>
        <taxon>Paraneoptera</taxon>
        <taxon>Hemiptera</taxon>
        <taxon>Sternorrhyncha</taxon>
        <taxon>Aphidomorpha</taxon>
        <taxon>Aphidoidea</taxon>
        <taxon>Aphididae</taxon>
        <taxon>Sipha</taxon>
    </lineage>
</organism>
<keyword evidence="11" id="KW-0131">Cell cycle</keyword>
<keyword evidence="10" id="KW-0539">Nucleus</keyword>
<evidence type="ECO:0000256" key="9">
    <source>
        <dbReference type="ARBA" id="ARBA00023054"/>
    </source>
</evidence>
<dbReference type="PANTHER" id="PTHR22706">
    <property type="entry name" value="ASSEMBLY FACTOR FOR SPINDLE MICROTUBULES"/>
    <property type="match status" value="1"/>
</dbReference>
<proteinExistence type="predicted"/>
<keyword evidence="3" id="KW-0963">Cytoplasm</keyword>
<gene>
    <name evidence="13" type="primary">asp_0</name>
    <name evidence="15" type="synonym">LOC112682030</name>
    <name evidence="13" type="ORF">g.106973</name>
</gene>
<sequence>MAKFVVEFSPPEKIKFEPDCVTDSVINYCMVLAPFQKHTQVEFNNIKLKETAVRFLTLINPLDKPGQFVLPSPSDGVYFNVYEFTLEPKSQCELSITWQPSKYGNMRKLIKIEQVDSNKKYDFVILGNCNGSPFKKSKDTITTYSKLKNSNLTKKQFNCSRNKVLPKKTVGYKTEKITESVSTEISRRQTYLVGEKENLPVVNKNVLSRDTILSSPEHKPKRPNQRRHDYIFNNDFNLNKSSSPLSDDSLEKSLKKCTFNNSQFINDFCLTPLKSNENYNSPYNSTNKFDSFDCTDGPFALTSTNSLSFKLEDSSFVLPEYPKSTDISMNLCNKFTKAENEYIKENIQFESSTIHSESLVSSSDVYQSSDSSQKSTWTTSAIVWSGSKSKRPSFAIKNSPYYKYNPKTSKMSKNKLKQCSTSPKESQLKTTKLDKYDQHLKDLANPLLWYHQKAKDPFLNMSQYYEAEWLNRQESDMIRWLNTLLTPTDKLADEEHSNDLEEAAMAWIEASKTSHKNKPMQLATEKDLFVAQIYRNSPQQWSALRKATTNLITSTSVTSVLSKLTISIEKDLITVRDDRQIHLDLSLKKKVIDLFKCYNPLWFRIGLEAIYGQIIKVKPGSNDLDGIGWFVRKNLFNSDYVKQQFTKTTVLQVNLPSYNTAMKKFILRKILMLIYFLDRAKEQQLIRHNPCLFRTNSLYKSSYDLLMGFCADMVTAHGDIIRRLRNIGYNLNHKQLHLDEVNYAVKSLNDLRDGTRITRVVEILFKGNPLSQKLRLPAISKLQKIHNVNLAFTRISQHISIEGNISTRDIVNGHREKILSLFWQIIYKYLTPRFNNAATKIQNWWRNSSLKLVILKRIRAKQIAKRHFAATKIQACVRGYLIRNQWPHLEAELIKNREMLHMASNTIKLYLKNKLMLLTDERKRFIILKKTVVNIQRKFRTKMAMVKERKKYLKAKQSVIIIQKVFRGYIIRKNLLQIKKNLSAEKLKRIIAINIIKRALRKNLPLTDDRHKFLKLKQTVLYIENLYIANKLMKLEMEHYTILKNSVVFIQQKFKANIIMKRERRNYLKTKESIILIQKIFRGFMVKKYWSVMQVQLLSKKNKRINAVNVIKRVLRQNLPITTDRLEFLKLKYTVLFVEKLYIANKSMKMQMEHFIALKKMTIFIQQKFRANIAMKKTQNNYLKIKRSTILIQKIFRGYMIRKYWSVMRFNLLCEKKKRTNAINIIIRTLRKNLPKTQIQINFIKLKVAVLFIQRMWRANCLMKIQQKQYTNLRYAVIFIQRKYRAKIKMRTDRHKYLKIQQSLLLIQRVYRGFLVRKNWMNVKTHLIMIKTMRIKSVNIVKHFIRKKLPPTQDELYYNKLKHSTLIIQKRYRANVAMKKQREEFQMLKNSAIILQQRFRAKQAMDTAWKRYTKLKICTIQLQSAIRGYLARKQWPELRNQLQIYRTHLFRCAMIIQKALRKNLPITKERIQFLELKMSVIVIQRRFRANNKSKNQRIEFLRLKSAIIMLQSFARGYLFRHQTWPTFRNSLLETRSRLELCSNIIKRCLRLRLPMTEDRKIFIKLKAATIVIQRRYRANQAMRYQSYKYIKIRMVTIMLQSFARGYLYRKINWPAQKAELVVHRQYLIQCANTIKRMLRKHVVNNDRQQYLELRNAAVIIQRRFRTYLQALKYRKLCAAVLRVQQRFRANVAAKLQWIEYNYTRSMIILLQAYARGYLVRCQWPKTRHALLNHRNQLTTASNTVKRFLRQCLPTTPERSYYLKLRWAAIVVQTRYRAMVLARLVRAKYLQIRQCAIIIQRYYRAHRTIHAAIVLQTHIRGYLARKQWPQLKDRLVTERKFAVETMWVNHNAASMIQAAVRGFLARKKFPELKDQLQTEKQVHAAILIQTFWRGYYIRKKYKCRQQTIRIPKKDALTLAKRHNDVVEVLNKQKKNEYSYKELVTVFWNLDTCTSLSKELCIKTAEGNIVDYIFHFLQYSNQSQPSTEAREPAIRVLINLLRYHETSWIIWTRVINANMFKELIKIMKSCCGKFGVAKKLYCSIATWIWIALQDPNKKLFIKNFSIAIVDLKFMKDLLNRRYKSHKVDKKVMILPSTRPTWFIGSKCQKCFESDVYAINQVCKML</sequence>
<dbReference type="GO" id="GO:0051301">
    <property type="term" value="P:cell division"/>
    <property type="evidence" value="ECO:0007669"/>
    <property type="project" value="UniProtKB-KW"/>
</dbReference>
<evidence type="ECO:0000259" key="12">
    <source>
        <dbReference type="PROSITE" id="PS50021"/>
    </source>
</evidence>
<keyword evidence="9" id="KW-0175">Coiled coil</keyword>
<dbReference type="PROSITE" id="PS50096">
    <property type="entry name" value="IQ"/>
    <property type="match status" value="12"/>
</dbReference>